<reference evidence="7 8" key="1">
    <citation type="journal article" date="2019" name="Int. J. Syst. Evol. Microbiol.">
        <title>The Global Catalogue of Microorganisms (GCM) 10K type strain sequencing project: providing services to taxonomists for standard genome sequencing and annotation.</title>
        <authorList>
            <consortium name="The Broad Institute Genomics Platform"/>
            <consortium name="The Broad Institute Genome Sequencing Center for Infectious Disease"/>
            <person name="Wu L."/>
            <person name="Ma J."/>
        </authorList>
    </citation>
    <scope>NUCLEOTIDE SEQUENCE [LARGE SCALE GENOMIC DNA]</scope>
    <source>
        <strain evidence="7 8">JCM 6242</strain>
    </source>
</reference>
<dbReference type="SUPFAM" id="SSF46894">
    <property type="entry name" value="C-terminal effector domain of the bipartite response regulators"/>
    <property type="match status" value="1"/>
</dbReference>
<dbReference type="SMART" id="SM01043">
    <property type="entry name" value="BTAD"/>
    <property type="match status" value="1"/>
</dbReference>
<keyword evidence="8" id="KW-1185">Reference proteome</keyword>
<dbReference type="InterPro" id="IPR036388">
    <property type="entry name" value="WH-like_DNA-bd_sf"/>
</dbReference>
<dbReference type="Pfam" id="PF13191">
    <property type="entry name" value="AAA_16"/>
    <property type="match status" value="1"/>
</dbReference>
<sequence>MEFRVLGSVGAYDGGTPVGLGGPRQRAVLARLLAAHGAVVSVETLIEDLYGDTPPPSAVGTLQAYVSNLRRAIEPRRPPRTPPRLLIGRPPGYLLATTDVDATRFADLVARAESRPPEEAFADLNAALRLWHGLPYGEFAGELWASSEVSRLCELRLVAIERRAQAQLDLGRPHAVIAELEAESVTHPLRERLWCLLALALYRTGRQADALALLRRARNMLAEQLGLDPGPELRALEDAILRQEESLMLAPPVPASPVPVTAPPRRSLPHGRERQLEELRMSLRRDGLTAVAVSGEPGIGKTWLLETFREHCAGSGHLVLWDRCPEAEGVPPLWPWLRILRALTRVCPPPDPRALAGLLDDETPAGTTEVARLRRHQAIADWLTAAARIQPVVIILDDLHWADAASLRLLGDVVTLIGDSAEATRVTLVTAFRDGVDCLSLDDVLGRLARYDLSHLRLTGLAPDTVQIISKEMGVEMDGRTARRVTRRTGGNPLFVRETVRMLAQGGTLNTVPSTVADLIRRRLAALGTRAGDALMVAAVIGREFDPDVVSRVCRAEMCDSLDRATRAGLLVPRARSMAFAHDLVRETLLYDIPPLRRAKVHREVMAVLATRPGVDVSVIAHHAVEAGPTAYDEAARWARIAAEQASLRLAYEEAALWWSRAVEAHGACSGDLVDHVELLLQQVRALLEAGDAPAARQARVQAIRAADRVAGRGGPTLVARALAALDTPSVWTLRNPYEEVELRLVHRFEVALDSLPPGDSPERALLLGGLAQELYDGTDNPRCDSLSAEAVETARRLGDPHLLMQTLSARQLSLPQAVHVRELLEIATELLDLASRTRSPGFELLAQMLFTHHRLELSDVAGADEAAARCDVMLERFPLPWQAFQHTMWRAGRLTLAGRFDEAEDLYDEAEQRARGIGMWYAGAVVTTGRILLHYQRGSMADTGPLIDSIAGIHRTMDHDARILQLCAQGRTGDAWKLVENGWPSPPRDWSWLTMTCLQGAAQAALGDVPACQVSYSALLPHSGRISVGSAIAPIGPVDWFLALLASALGDHGAATRHLVALVRQASRAGLPAWRERAMTAAGFISPTWWSTPLREPQHTY</sequence>
<dbReference type="PANTHER" id="PTHR35807:SF1">
    <property type="entry name" value="TRANSCRIPTIONAL REGULATOR REDD"/>
    <property type="match status" value="1"/>
</dbReference>
<comment type="similarity">
    <text evidence="1">Belongs to the AfsR/DnrI/RedD regulatory family.</text>
</comment>
<organism evidence="7 8">
    <name type="scientific">Streptosporangium fragile</name>
    <dbReference type="NCBI Taxonomy" id="46186"/>
    <lineage>
        <taxon>Bacteria</taxon>
        <taxon>Bacillati</taxon>
        <taxon>Actinomycetota</taxon>
        <taxon>Actinomycetes</taxon>
        <taxon>Streptosporangiales</taxon>
        <taxon>Streptosporangiaceae</taxon>
        <taxon>Streptosporangium</taxon>
    </lineage>
</organism>
<evidence type="ECO:0000256" key="4">
    <source>
        <dbReference type="ARBA" id="ARBA00023163"/>
    </source>
</evidence>
<dbReference type="InterPro" id="IPR041664">
    <property type="entry name" value="AAA_16"/>
</dbReference>
<evidence type="ECO:0000256" key="3">
    <source>
        <dbReference type="ARBA" id="ARBA00023125"/>
    </source>
</evidence>
<gene>
    <name evidence="7" type="ORF">GCM10010517_47860</name>
</gene>
<dbReference type="PANTHER" id="PTHR35807">
    <property type="entry name" value="TRANSCRIPTIONAL REGULATOR REDD-RELATED"/>
    <property type="match status" value="1"/>
</dbReference>
<keyword evidence="4" id="KW-0804">Transcription</keyword>
<dbReference type="Proteomes" id="UP001500831">
    <property type="component" value="Unassembled WGS sequence"/>
</dbReference>
<dbReference type="InterPro" id="IPR001867">
    <property type="entry name" value="OmpR/PhoB-type_DNA-bd"/>
</dbReference>
<dbReference type="Gene3D" id="3.40.50.300">
    <property type="entry name" value="P-loop containing nucleotide triphosphate hydrolases"/>
    <property type="match status" value="1"/>
</dbReference>
<dbReference type="InterPro" id="IPR027417">
    <property type="entry name" value="P-loop_NTPase"/>
</dbReference>
<proteinExistence type="inferred from homology"/>
<keyword evidence="3 5" id="KW-0238">DNA-binding</keyword>
<dbReference type="Gene3D" id="1.10.10.10">
    <property type="entry name" value="Winged helix-like DNA-binding domain superfamily/Winged helix DNA-binding domain"/>
    <property type="match status" value="1"/>
</dbReference>
<protein>
    <submittedName>
        <fullName evidence="7">BTAD domain-containing putative transcriptional regulator</fullName>
    </submittedName>
</protein>
<feature type="domain" description="OmpR/PhoB-type" evidence="6">
    <location>
        <begin position="1"/>
        <end position="97"/>
    </location>
</feature>
<dbReference type="RefSeq" id="WP_344975657.1">
    <property type="nucleotide sequence ID" value="NZ_BAAAVI010000036.1"/>
</dbReference>
<dbReference type="CDD" id="cd15831">
    <property type="entry name" value="BTAD"/>
    <property type="match status" value="1"/>
</dbReference>
<comment type="caution">
    <text evidence="7">The sequence shown here is derived from an EMBL/GenBank/DDBJ whole genome shotgun (WGS) entry which is preliminary data.</text>
</comment>
<evidence type="ECO:0000313" key="8">
    <source>
        <dbReference type="Proteomes" id="UP001500831"/>
    </source>
</evidence>
<dbReference type="Gene3D" id="1.25.40.10">
    <property type="entry name" value="Tetratricopeptide repeat domain"/>
    <property type="match status" value="1"/>
</dbReference>
<evidence type="ECO:0000256" key="2">
    <source>
        <dbReference type="ARBA" id="ARBA00023015"/>
    </source>
</evidence>
<dbReference type="Pfam" id="PF00486">
    <property type="entry name" value="Trans_reg_C"/>
    <property type="match status" value="1"/>
</dbReference>
<dbReference type="InterPro" id="IPR016032">
    <property type="entry name" value="Sig_transdc_resp-reg_C-effctor"/>
</dbReference>
<dbReference type="SUPFAM" id="SSF52540">
    <property type="entry name" value="P-loop containing nucleoside triphosphate hydrolases"/>
    <property type="match status" value="1"/>
</dbReference>
<evidence type="ECO:0000256" key="1">
    <source>
        <dbReference type="ARBA" id="ARBA00005820"/>
    </source>
</evidence>
<dbReference type="InterPro" id="IPR005158">
    <property type="entry name" value="BTAD"/>
</dbReference>
<keyword evidence="2" id="KW-0805">Transcription regulation</keyword>
<feature type="DNA-binding region" description="OmpR/PhoB-type" evidence="5">
    <location>
        <begin position="1"/>
        <end position="97"/>
    </location>
</feature>
<name>A0ABN3W155_9ACTN</name>
<accession>A0ABN3W155</accession>
<dbReference type="InterPro" id="IPR051677">
    <property type="entry name" value="AfsR-DnrI-RedD_regulator"/>
</dbReference>
<dbReference type="Pfam" id="PF03704">
    <property type="entry name" value="BTAD"/>
    <property type="match status" value="1"/>
</dbReference>
<evidence type="ECO:0000259" key="6">
    <source>
        <dbReference type="PROSITE" id="PS51755"/>
    </source>
</evidence>
<dbReference type="SUPFAM" id="SSF48452">
    <property type="entry name" value="TPR-like"/>
    <property type="match status" value="1"/>
</dbReference>
<dbReference type="SMART" id="SM00862">
    <property type="entry name" value="Trans_reg_C"/>
    <property type="match status" value="1"/>
</dbReference>
<evidence type="ECO:0000256" key="5">
    <source>
        <dbReference type="PROSITE-ProRule" id="PRU01091"/>
    </source>
</evidence>
<dbReference type="InterPro" id="IPR011990">
    <property type="entry name" value="TPR-like_helical_dom_sf"/>
</dbReference>
<evidence type="ECO:0000313" key="7">
    <source>
        <dbReference type="EMBL" id="GAA2884478.1"/>
    </source>
</evidence>
<dbReference type="EMBL" id="BAAAVI010000036">
    <property type="protein sequence ID" value="GAA2884478.1"/>
    <property type="molecule type" value="Genomic_DNA"/>
</dbReference>
<dbReference type="PROSITE" id="PS51755">
    <property type="entry name" value="OMPR_PHOB"/>
    <property type="match status" value="1"/>
</dbReference>